<organism evidence="2 3">
    <name type="scientific">Vitrella brassicaformis (strain CCMP3155)</name>
    <dbReference type="NCBI Taxonomy" id="1169540"/>
    <lineage>
        <taxon>Eukaryota</taxon>
        <taxon>Sar</taxon>
        <taxon>Alveolata</taxon>
        <taxon>Colpodellida</taxon>
        <taxon>Vitrellaceae</taxon>
        <taxon>Vitrella</taxon>
    </lineage>
</organism>
<evidence type="ECO:0008006" key="4">
    <source>
        <dbReference type="Google" id="ProtNLM"/>
    </source>
</evidence>
<feature type="compositionally biased region" description="Polar residues" evidence="1">
    <location>
        <begin position="112"/>
        <end position="122"/>
    </location>
</feature>
<accession>A0A0G4EF46</accession>
<reference evidence="2 3" key="1">
    <citation type="submission" date="2014-11" db="EMBL/GenBank/DDBJ databases">
        <authorList>
            <person name="Zhu J."/>
            <person name="Qi W."/>
            <person name="Song R."/>
        </authorList>
    </citation>
    <scope>NUCLEOTIDE SEQUENCE [LARGE SCALE GENOMIC DNA]</scope>
</reference>
<proteinExistence type="predicted"/>
<evidence type="ECO:0000313" key="3">
    <source>
        <dbReference type="Proteomes" id="UP000041254"/>
    </source>
</evidence>
<feature type="compositionally biased region" description="Polar residues" evidence="1">
    <location>
        <begin position="64"/>
        <end position="92"/>
    </location>
</feature>
<dbReference type="InParanoid" id="A0A0G4EF46"/>
<name>A0A0G4EF46_VITBC</name>
<dbReference type="Proteomes" id="UP000041254">
    <property type="component" value="Unassembled WGS sequence"/>
</dbReference>
<feature type="region of interest" description="Disordered" evidence="1">
    <location>
        <begin position="160"/>
        <end position="227"/>
    </location>
</feature>
<evidence type="ECO:0000256" key="1">
    <source>
        <dbReference type="SAM" id="MobiDB-lite"/>
    </source>
</evidence>
<feature type="region of interest" description="Disordered" evidence="1">
    <location>
        <begin position="112"/>
        <end position="131"/>
    </location>
</feature>
<dbReference type="AlphaFoldDB" id="A0A0G4EF46"/>
<evidence type="ECO:0000313" key="2">
    <source>
        <dbReference type="EMBL" id="CEL94586.1"/>
    </source>
</evidence>
<dbReference type="EMBL" id="CDMY01000223">
    <property type="protein sequence ID" value="CEL94586.1"/>
    <property type="molecule type" value="Genomic_DNA"/>
</dbReference>
<feature type="region of interest" description="Disordered" evidence="1">
    <location>
        <begin position="13"/>
        <end position="94"/>
    </location>
</feature>
<dbReference type="PROSITE" id="PS50096">
    <property type="entry name" value="IQ"/>
    <property type="match status" value="1"/>
</dbReference>
<protein>
    <recommendedName>
        <fullName evidence="4">Sfi1 spindle body domain-containing protein</fullName>
    </recommendedName>
</protein>
<gene>
    <name evidence="2" type="ORF">Vbra_11628</name>
</gene>
<keyword evidence="3" id="KW-1185">Reference proteome</keyword>
<sequence>MLKQRQHLRAGLGLDDKHLSLPSLHTSSGGQRLKDDIRHRRPSVEATIVERGIERLQSPGPMMLSSSKPQSPTSHESQSLSLGDAQRSSSVPTLHGVTHSVWRSRTSLMESAASAASRTTPLEMSLDGGRSTELSQHTFLTAIEEENEGEGDRMVAVRRSRAAMQTSSPTASVARYRGGHHHSSFPSLPRLTPKSSHTRSRGALLRPVPLDGAMRTDTADKAPPQPAKVSFAPFVTYTGNDPEALATMSREMEGILTRLQQLEGSVQNLSSGEGGGMTPRSKLAQLSVQRMDRVVNRLQRVFSMDFDDGSSEYRRRVFAALKVVATLRARVAQRKYRRMKEALARYRRRHLVSFGHCVMEWLRCRNEQDEAIRRWHQICCNRALQKCFKAWKEECMSSFRDPRVYVAYAKFVERRENAVRRRVFTTLKIYSKSLGLRTRVTEFKGRKGIITPIDKLANYANPSIQLFKPMSARHKLIRMSAHLVSAKNRLMRLKYHFTAWHRLHSSRVLLRETPDSRELKEKAFLCWSLFIKQRQNARQFRRKWDSQMLRRLFPQLKAVAHREFLLVQLSLEKWLNYSYSLRSLPFKALYVYARRRRVKNEMRERLVKANLGKMSSRRVRMCFNAWAASRERDGIAGGEP</sequence>
<dbReference type="VEuPathDB" id="CryptoDB:Vbra_11628"/>